<protein>
    <submittedName>
        <fullName evidence="2">Uncharacterized protein</fullName>
    </submittedName>
</protein>
<evidence type="ECO:0000313" key="2">
    <source>
        <dbReference type="EMBL" id="JAI02261.1"/>
    </source>
</evidence>
<sequence>MSHVCKAILFTRGAVLSGCLVQFKMLWLLF</sequence>
<accession>A0A0E9XKC5</accession>
<keyword evidence="1" id="KW-1133">Transmembrane helix</keyword>
<name>A0A0E9XKC5_ANGAN</name>
<keyword evidence="1" id="KW-0472">Membrane</keyword>
<keyword evidence="1" id="KW-0812">Transmembrane</keyword>
<evidence type="ECO:0000256" key="1">
    <source>
        <dbReference type="SAM" id="Phobius"/>
    </source>
</evidence>
<dbReference type="AlphaFoldDB" id="A0A0E9XKC5"/>
<reference evidence="2" key="2">
    <citation type="journal article" date="2015" name="Fish Shellfish Immunol.">
        <title>Early steps in the European eel (Anguilla anguilla)-Vibrio vulnificus interaction in the gills: Role of the RtxA13 toxin.</title>
        <authorList>
            <person name="Callol A."/>
            <person name="Pajuelo D."/>
            <person name="Ebbesson L."/>
            <person name="Teles M."/>
            <person name="MacKenzie S."/>
            <person name="Amaro C."/>
        </authorList>
    </citation>
    <scope>NUCLEOTIDE SEQUENCE</scope>
</reference>
<reference evidence="2" key="1">
    <citation type="submission" date="2014-11" db="EMBL/GenBank/DDBJ databases">
        <authorList>
            <person name="Amaro Gonzalez C."/>
        </authorList>
    </citation>
    <scope>NUCLEOTIDE SEQUENCE</scope>
</reference>
<proteinExistence type="predicted"/>
<dbReference type="EMBL" id="GBXM01006317">
    <property type="protein sequence ID" value="JAI02261.1"/>
    <property type="molecule type" value="Transcribed_RNA"/>
</dbReference>
<feature type="transmembrane region" description="Helical" evidence="1">
    <location>
        <begin position="7"/>
        <end position="29"/>
    </location>
</feature>
<organism evidence="2">
    <name type="scientific">Anguilla anguilla</name>
    <name type="common">European freshwater eel</name>
    <name type="synonym">Muraena anguilla</name>
    <dbReference type="NCBI Taxonomy" id="7936"/>
    <lineage>
        <taxon>Eukaryota</taxon>
        <taxon>Metazoa</taxon>
        <taxon>Chordata</taxon>
        <taxon>Craniata</taxon>
        <taxon>Vertebrata</taxon>
        <taxon>Euteleostomi</taxon>
        <taxon>Actinopterygii</taxon>
        <taxon>Neopterygii</taxon>
        <taxon>Teleostei</taxon>
        <taxon>Anguilliformes</taxon>
        <taxon>Anguillidae</taxon>
        <taxon>Anguilla</taxon>
    </lineage>
</organism>